<evidence type="ECO:0000313" key="3">
    <source>
        <dbReference type="Proteomes" id="UP001562354"/>
    </source>
</evidence>
<comment type="caution">
    <text evidence="2">The sequence shown here is derived from an EMBL/GenBank/DDBJ whole genome shotgun (WGS) entry which is preliminary data.</text>
</comment>
<dbReference type="EMBL" id="JBFMKM010000010">
    <property type="protein sequence ID" value="KAL1303296.1"/>
    <property type="molecule type" value="Genomic_DNA"/>
</dbReference>
<dbReference type="Proteomes" id="UP001562354">
    <property type="component" value="Unassembled WGS sequence"/>
</dbReference>
<dbReference type="PANTHER" id="PTHR36142:SF5">
    <property type="entry name" value="METALLO-BETA-LACTAMASE DOMAIN-CONTAINING PROTEIN"/>
    <property type="match status" value="1"/>
</dbReference>
<gene>
    <name evidence="2" type="ORF">AAFC00_006702</name>
</gene>
<evidence type="ECO:0000313" key="2">
    <source>
        <dbReference type="EMBL" id="KAL1303296.1"/>
    </source>
</evidence>
<reference evidence="2 3" key="1">
    <citation type="submission" date="2024-07" db="EMBL/GenBank/DDBJ databases">
        <title>Draft sequence of the Neodothiora populina.</title>
        <authorList>
            <person name="Drown D.D."/>
            <person name="Schuette U.S."/>
            <person name="Buechlein A.B."/>
            <person name="Rusch D.R."/>
            <person name="Winton L.W."/>
            <person name="Adams G.A."/>
        </authorList>
    </citation>
    <scope>NUCLEOTIDE SEQUENCE [LARGE SCALE GENOMIC DNA]</scope>
    <source>
        <strain evidence="2 3">CPC 39397</strain>
    </source>
</reference>
<dbReference type="GeneID" id="95980401"/>
<accession>A0ABR3PAW5</accession>
<evidence type="ECO:0000256" key="1">
    <source>
        <dbReference type="SAM" id="MobiDB-lite"/>
    </source>
</evidence>
<sequence>MPFTVKHLNADSTFLVSFTPSFTPSDADADFPGSFTILIDPWLSGHSSVWKPSFQISHHTSAPCVQSLTDIRLPDLIIISQDKPDHCHRETLCTLPHDTRIRILATPAAAKKIKSWKHFTNATIEFLVPYSPEKSDSLVRILLQNYNSRSEPGEMTISYLPQKMDLTALHNAIGITYRSPGTTTITNSGTIVDLPVSPPVSPASSRTQTPHAQRSVESVNANHSYMTPPASPTDEQHPGSALPGPSQRTLSVLYSPHGVSYSAIAPYAASHLKKESALPLTALFHSINTEENPWFMGGVVAAGYPGGEKIVRELGAEYWISAHDEVKDNQGWSVTWIKSTAYTVEAAQRKLDQVLGQTFSSSSASKKADDETTRTKIASMESGESLFIT</sequence>
<feature type="compositionally biased region" description="Polar residues" evidence="1">
    <location>
        <begin position="206"/>
        <end position="225"/>
    </location>
</feature>
<proteinExistence type="predicted"/>
<evidence type="ECO:0008006" key="4">
    <source>
        <dbReference type="Google" id="ProtNLM"/>
    </source>
</evidence>
<dbReference type="Gene3D" id="3.60.15.10">
    <property type="entry name" value="Ribonuclease Z/Hydroxyacylglutathione hydrolase-like"/>
    <property type="match status" value="1"/>
</dbReference>
<dbReference type="PANTHER" id="PTHR36142">
    <property type="entry name" value="METALLO-HYDROLASE/OXIDOREDUCTASE SUPERFAMILY PROTEIN"/>
    <property type="match status" value="1"/>
</dbReference>
<keyword evidence="3" id="KW-1185">Reference proteome</keyword>
<dbReference type="RefSeq" id="XP_069199571.1">
    <property type="nucleotide sequence ID" value="XM_069346694.1"/>
</dbReference>
<dbReference type="InterPro" id="IPR036866">
    <property type="entry name" value="RibonucZ/Hydroxyglut_hydro"/>
</dbReference>
<feature type="region of interest" description="Disordered" evidence="1">
    <location>
        <begin position="196"/>
        <end position="248"/>
    </location>
</feature>
<name>A0ABR3PAW5_9PEZI</name>
<protein>
    <recommendedName>
        <fullName evidence="4">Metallo-beta-lactamase domain-containing protein</fullName>
    </recommendedName>
</protein>
<organism evidence="2 3">
    <name type="scientific">Neodothiora populina</name>
    <dbReference type="NCBI Taxonomy" id="2781224"/>
    <lineage>
        <taxon>Eukaryota</taxon>
        <taxon>Fungi</taxon>
        <taxon>Dikarya</taxon>
        <taxon>Ascomycota</taxon>
        <taxon>Pezizomycotina</taxon>
        <taxon>Dothideomycetes</taxon>
        <taxon>Dothideomycetidae</taxon>
        <taxon>Dothideales</taxon>
        <taxon>Dothioraceae</taxon>
        <taxon>Neodothiora</taxon>
    </lineage>
</organism>